<sequence length="70" mass="7944">MQLAILLFITWLWLGFLLGTIVLPVIALVDILKHNFTGSDKIIWVLIVLFLPFVGSILYFVIGSKQKTIE</sequence>
<keyword evidence="5 6" id="KW-0472">Membrane</keyword>
<evidence type="ECO:0000256" key="5">
    <source>
        <dbReference type="ARBA" id="ARBA00023136"/>
    </source>
</evidence>
<accession>A0A7C9FDQ0</accession>
<evidence type="ECO:0000313" key="9">
    <source>
        <dbReference type="Proteomes" id="UP000479293"/>
    </source>
</evidence>
<keyword evidence="9" id="KW-1185">Reference proteome</keyword>
<name>A0A7C9FDQ0_9BACT</name>
<dbReference type="GO" id="GO:0005886">
    <property type="term" value="C:plasma membrane"/>
    <property type="evidence" value="ECO:0007669"/>
    <property type="project" value="UniProtKB-SubCell"/>
</dbReference>
<comment type="subcellular location">
    <subcellularLocation>
        <location evidence="1">Cell membrane</location>
        <topology evidence="1">Multi-pass membrane protein</topology>
    </subcellularLocation>
</comment>
<protein>
    <recommendedName>
        <fullName evidence="7">Cardiolipin synthase N-terminal domain-containing protein</fullName>
    </recommendedName>
</protein>
<keyword evidence="4 6" id="KW-1133">Transmembrane helix</keyword>
<dbReference type="Pfam" id="PF13396">
    <property type="entry name" value="PLDc_N"/>
    <property type="match status" value="1"/>
</dbReference>
<evidence type="ECO:0000256" key="3">
    <source>
        <dbReference type="ARBA" id="ARBA00022692"/>
    </source>
</evidence>
<dbReference type="RefSeq" id="WP_152761588.1">
    <property type="nucleotide sequence ID" value="NZ_WHLY01000002.1"/>
</dbReference>
<feature type="domain" description="Cardiolipin synthase N-terminal" evidence="7">
    <location>
        <begin position="22"/>
        <end position="63"/>
    </location>
</feature>
<dbReference type="AlphaFoldDB" id="A0A7C9FDQ0"/>
<evidence type="ECO:0000256" key="2">
    <source>
        <dbReference type="ARBA" id="ARBA00022475"/>
    </source>
</evidence>
<reference evidence="8 9" key="1">
    <citation type="submission" date="2019-10" db="EMBL/GenBank/DDBJ databases">
        <title>Draft Genome Sequence of Cytophagaceae sp. SJW1-29.</title>
        <authorList>
            <person name="Choi A."/>
        </authorList>
    </citation>
    <scope>NUCLEOTIDE SEQUENCE [LARGE SCALE GENOMIC DNA]</scope>
    <source>
        <strain evidence="8 9">SJW1-29</strain>
    </source>
</reference>
<evidence type="ECO:0000256" key="4">
    <source>
        <dbReference type="ARBA" id="ARBA00022989"/>
    </source>
</evidence>
<dbReference type="Proteomes" id="UP000479293">
    <property type="component" value="Unassembled WGS sequence"/>
</dbReference>
<organism evidence="8 9">
    <name type="scientific">Salmonirosea aquatica</name>
    <dbReference type="NCBI Taxonomy" id="2654236"/>
    <lineage>
        <taxon>Bacteria</taxon>
        <taxon>Pseudomonadati</taxon>
        <taxon>Bacteroidota</taxon>
        <taxon>Cytophagia</taxon>
        <taxon>Cytophagales</taxon>
        <taxon>Spirosomataceae</taxon>
        <taxon>Salmonirosea</taxon>
    </lineage>
</organism>
<keyword evidence="3 6" id="KW-0812">Transmembrane</keyword>
<evidence type="ECO:0000313" key="8">
    <source>
        <dbReference type="EMBL" id="MPR34947.1"/>
    </source>
</evidence>
<evidence type="ECO:0000256" key="6">
    <source>
        <dbReference type="SAM" id="Phobius"/>
    </source>
</evidence>
<feature type="transmembrane region" description="Helical" evidence="6">
    <location>
        <begin position="43"/>
        <end position="62"/>
    </location>
</feature>
<keyword evidence="2" id="KW-1003">Cell membrane</keyword>
<dbReference type="EMBL" id="WHLY01000002">
    <property type="protein sequence ID" value="MPR34947.1"/>
    <property type="molecule type" value="Genomic_DNA"/>
</dbReference>
<proteinExistence type="predicted"/>
<comment type="caution">
    <text evidence="8">The sequence shown here is derived from an EMBL/GenBank/DDBJ whole genome shotgun (WGS) entry which is preliminary data.</text>
</comment>
<evidence type="ECO:0000259" key="7">
    <source>
        <dbReference type="Pfam" id="PF13396"/>
    </source>
</evidence>
<dbReference type="InterPro" id="IPR027379">
    <property type="entry name" value="CLS_N"/>
</dbReference>
<gene>
    <name evidence="8" type="ORF">GBK04_16695</name>
</gene>
<evidence type="ECO:0000256" key="1">
    <source>
        <dbReference type="ARBA" id="ARBA00004651"/>
    </source>
</evidence>